<dbReference type="AlphaFoldDB" id="A0A168RQL9"/>
<name>A0A168RQL9_ABSGL</name>
<keyword evidence="3" id="KW-0812">Transmembrane</keyword>
<reference evidence="4" key="1">
    <citation type="submission" date="2016-04" db="EMBL/GenBank/DDBJ databases">
        <authorList>
            <person name="Evans L.H."/>
            <person name="Alamgir A."/>
            <person name="Owens N."/>
            <person name="Weber N.D."/>
            <person name="Virtaneva K."/>
            <person name="Barbian K."/>
            <person name="Babar A."/>
            <person name="Rosenke K."/>
        </authorList>
    </citation>
    <scope>NUCLEOTIDE SEQUENCE [LARGE SCALE GENOMIC DNA]</scope>
    <source>
        <strain evidence="4">CBS 101.48</strain>
    </source>
</reference>
<feature type="region of interest" description="Disordered" evidence="2">
    <location>
        <begin position="99"/>
        <end position="124"/>
    </location>
</feature>
<evidence type="ECO:0000313" key="5">
    <source>
        <dbReference type="Proteomes" id="UP000078561"/>
    </source>
</evidence>
<dbReference type="Proteomes" id="UP000078561">
    <property type="component" value="Unassembled WGS sequence"/>
</dbReference>
<evidence type="ECO:0000313" key="4">
    <source>
        <dbReference type="EMBL" id="SAM07252.1"/>
    </source>
</evidence>
<keyword evidence="5" id="KW-1185">Reference proteome</keyword>
<feature type="transmembrane region" description="Helical" evidence="3">
    <location>
        <begin position="584"/>
        <end position="607"/>
    </location>
</feature>
<accession>A0A168RQL9</accession>
<evidence type="ECO:0000256" key="2">
    <source>
        <dbReference type="SAM" id="MobiDB-lite"/>
    </source>
</evidence>
<feature type="region of interest" description="Disordered" evidence="2">
    <location>
        <begin position="136"/>
        <end position="224"/>
    </location>
</feature>
<dbReference type="OrthoDB" id="10451801at2759"/>
<feature type="compositionally biased region" description="Polar residues" evidence="2">
    <location>
        <begin position="136"/>
        <end position="163"/>
    </location>
</feature>
<proteinExistence type="predicted"/>
<feature type="compositionally biased region" description="Basic and acidic residues" evidence="2">
    <location>
        <begin position="190"/>
        <end position="199"/>
    </location>
</feature>
<gene>
    <name evidence="4" type="primary">ABSGL_12891.1 scaffold 13518</name>
</gene>
<dbReference type="EMBL" id="LT554731">
    <property type="protein sequence ID" value="SAM07252.1"/>
    <property type="molecule type" value="Genomic_DNA"/>
</dbReference>
<sequence length="657" mass="75362">MAKANPGYSVTDLENSDEEELLMTLLAKALDESPKTTRGTSTIKEWMAIIEHSDELKQSLALNSSQQQDLETFALANPDMELDTYHIRCIYSMILKSQPLSTTTSSPPATKQTTDNNNSNNKSLKKQNSSYFMQRLSDQAPASPTPSLEQQLRVESSGSSRLLEQQDDMPFRFQNKSKKVSIGPTLEYRGSSDSDENSHHKSGGGESRNDKYEEGFGGSNMQRLSNNLPEQRLQSHQQNSKLSFQPVDEHWTTQISNGSSTNNDQQRQQTDRNTTLLGARVKEMENEILTLRLKIRQHEELEEHHLQQMEELKCDAKATDQQYHRQERQRSDQVEELKATLDSTQSSLLKANQRCAKLEDHLTQSQRDANYSKSALEQAQIDVNHWKAALEQSQNDAAQWKAALHRNSTELALLHKERDHDRVAHDRLELELEQKEDELKKTQQRVEQLEKIIPPNMTLLKVEETLKKVAKLEKDRGISDALIISTKDKLTKLTKDYDASQRRIKELEAERRQDQGHTDTTTAPSKPLPRYLSFWNPWDAITHRRRLTEQLDAQAAVIEHLRSQILSNGSVIDQIPMEKQSPRWWLPILGILGLLFLIVLSGIVYAINSPPAIYGLWNDPHGYQGQWLSDAPMPRNWILLMLDRLFLPRNHTFVYPI</sequence>
<evidence type="ECO:0000256" key="1">
    <source>
        <dbReference type="SAM" id="Coils"/>
    </source>
</evidence>
<evidence type="ECO:0000256" key="3">
    <source>
        <dbReference type="SAM" id="Phobius"/>
    </source>
</evidence>
<protein>
    <submittedName>
        <fullName evidence="4">Uncharacterized protein</fullName>
    </submittedName>
</protein>
<keyword evidence="3" id="KW-1133">Transmembrane helix</keyword>
<feature type="coiled-coil region" evidence="1">
    <location>
        <begin position="281"/>
        <end position="452"/>
    </location>
</feature>
<keyword evidence="3" id="KW-0472">Membrane</keyword>
<keyword evidence="1" id="KW-0175">Coiled coil</keyword>
<organism evidence="4">
    <name type="scientific">Absidia glauca</name>
    <name type="common">Pin mould</name>
    <dbReference type="NCBI Taxonomy" id="4829"/>
    <lineage>
        <taxon>Eukaryota</taxon>
        <taxon>Fungi</taxon>
        <taxon>Fungi incertae sedis</taxon>
        <taxon>Mucoromycota</taxon>
        <taxon>Mucoromycotina</taxon>
        <taxon>Mucoromycetes</taxon>
        <taxon>Mucorales</taxon>
        <taxon>Cunninghamellaceae</taxon>
        <taxon>Absidia</taxon>
    </lineage>
</organism>
<dbReference type="InParanoid" id="A0A168RQL9"/>
<feature type="coiled-coil region" evidence="1">
    <location>
        <begin position="490"/>
        <end position="517"/>
    </location>
</feature>